<dbReference type="RefSeq" id="WP_070537566.1">
    <property type="nucleotide sequence ID" value="NZ_CP072889.1"/>
</dbReference>
<evidence type="ECO:0000313" key="2">
    <source>
        <dbReference type="Proteomes" id="UP001254770"/>
    </source>
</evidence>
<reference evidence="1" key="1">
    <citation type="submission" date="2023-03" db="EMBL/GenBank/DDBJ databases">
        <authorList>
            <person name="Shen W."/>
            <person name="Cai J."/>
        </authorList>
    </citation>
    <scope>NUCLEOTIDE SEQUENCE</scope>
    <source>
        <strain evidence="1">Y15</strain>
    </source>
</reference>
<protein>
    <submittedName>
        <fullName evidence="1">Uncharacterized protein</fullName>
    </submittedName>
</protein>
<name>A0AAP5NDZ2_9ENTE</name>
<proteinExistence type="predicted"/>
<gene>
    <name evidence="1" type="ORF">P7D69_18555</name>
</gene>
<organism evidence="1 2">
    <name type="scientific">Enterococcus raffinosus</name>
    <dbReference type="NCBI Taxonomy" id="71452"/>
    <lineage>
        <taxon>Bacteria</taxon>
        <taxon>Bacillati</taxon>
        <taxon>Bacillota</taxon>
        <taxon>Bacilli</taxon>
        <taxon>Lactobacillales</taxon>
        <taxon>Enterococcaceae</taxon>
        <taxon>Enterococcus</taxon>
    </lineage>
</organism>
<dbReference type="Proteomes" id="UP001254770">
    <property type="component" value="Unassembled WGS sequence"/>
</dbReference>
<evidence type="ECO:0000313" key="1">
    <source>
        <dbReference type="EMBL" id="MDT2546352.1"/>
    </source>
</evidence>
<dbReference type="AlphaFoldDB" id="A0AAP5NDZ2"/>
<accession>A0AAP5NDZ2</accession>
<dbReference type="EMBL" id="JARPXL010000028">
    <property type="protein sequence ID" value="MDT2546352.1"/>
    <property type="molecule type" value="Genomic_DNA"/>
</dbReference>
<sequence length="356" mass="42230">MEIDISGVYLVEYTDLDKIKIKKLYIENEELRKFSKRIVMPSQKRLPYFDEIRDSIFSTYPRFKVEELDSANYLFFLSKFYDLIEDSNDKDSWLNSLDELFEKKNVFKPNAIIYKLTEIDEDTRNECIYISSFKKRMLMEDKTILFGKRRKKDKDLGVSEIGILDRRNIFLLPEEGFVCSIEKNEKGTGLKVYNAIELDKLFKIDALIDDYAEKKIRRFISNEENRKFKLTKEKADVYFKDKSGNDRVNEVIEKVKSSKNINLKKTYATFSGRSTKTIQKISLERLNGVIQELNLYAKNPQKEHYFTIDEIPRIDTKEKQIYVDEKSIKIFAAMLNNEIIQKLLDGTIEIPYYQDY</sequence>
<dbReference type="GeneID" id="67041978"/>
<comment type="caution">
    <text evidence="1">The sequence shown here is derived from an EMBL/GenBank/DDBJ whole genome shotgun (WGS) entry which is preliminary data.</text>
</comment>